<dbReference type="STRING" id="1397108.IMCC12053_531"/>
<evidence type="ECO:0000256" key="1">
    <source>
        <dbReference type="SAM" id="MobiDB-lite"/>
    </source>
</evidence>
<dbReference type="AlphaFoldDB" id="A0A0P0A2L1"/>
<evidence type="ECO:0000313" key="4">
    <source>
        <dbReference type="Proteomes" id="UP000064920"/>
    </source>
</evidence>
<keyword evidence="4" id="KW-1185">Reference proteome</keyword>
<evidence type="ECO:0000313" key="3">
    <source>
        <dbReference type="EMBL" id="ALI54480.1"/>
    </source>
</evidence>
<dbReference type="OrthoDB" id="9797912at2"/>
<feature type="region of interest" description="Disordered" evidence="1">
    <location>
        <begin position="48"/>
        <end position="74"/>
    </location>
</feature>
<sequence length="224" mass="22848">MALTSQSVLKYVRIAGLAALLAGTAFSASFAQEATPDAAATGTAIEAPADGTSDAAPADAAPQAAPATDPDLGKTYTVETHGDWEIRCVKLGEGQKDPCTMYQLLLDTQGNQVAEITLFKLPDGQEAAAGGTMIAPLGTALQPGIGLSIDSGQAKRYPFAFCNQIGCFSRIGFTTAEVAAFKAGSKAKVTVVPVNAPDGKMVELSASLTGFTAAYDAVAKLNAQ</sequence>
<feature type="chain" id="PRO_5044244408" evidence="2">
    <location>
        <begin position="28"/>
        <end position="224"/>
    </location>
</feature>
<dbReference type="PATRIC" id="fig|1397108.4.peg.548"/>
<dbReference type="Pfam" id="PF06776">
    <property type="entry name" value="IalB"/>
    <property type="match status" value="1"/>
</dbReference>
<dbReference type="Gene3D" id="2.60.40.1880">
    <property type="entry name" value="Invasion associated locus B (IalB) protein"/>
    <property type="match status" value="1"/>
</dbReference>
<keyword evidence="2" id="KW-0732">Signal</keyword>
<dbReference type="KEGG" id="cmar:IMCC12053_531"/>
<evidence type="ECO:0000256" key="2">
    <source>
        <dbReference type="SAM" id="SignalP"/>
    </source>
</evidence>
<accession>A0A0P0A2L1</accession>
<dbReference type="RefSeq" id="WP_074906323.1">
    <property type="nucleotide sequence ID" value="NZ_CP012023.1"/>
</dbReference>
<dbReference type="InterPro" id="IPR038696">
    <property type="entry name" value="IalB_sf"/>
</dbReference>
<proteinExistence type="predicted"/>
<dbReference type="EMBL" id="CP012023">
    <property type="protein sequence ID" value="ALI54480.1"/>
    <property type="molecule type" value="Genomic_DNA"/>
</dbReference>
<name>A0A0P0A2L1_9RHOB</name>
<dbReference type="Proteomes" id="UP000064920">
    <property type="component" value="Chromosome"/>
</dbReference>
<feature type="compositionally biased region" description="Low complexity" evidence="1">
    <location>
        <begin position="48"/>
        <end position="70"/>
    </location>
</feature>
<protein>
    <submittedName>
        <fullName evidence="3">Invasion associated family protein</fullName>
    </submittedName>
</protein>
<organism evidence="3 4">
    <name type="scientific">Celeribacter marinus</name>
    <dbReference type="NCBI Taxonomy" id="1397108"/>
    <lineage>
        <taxon>Bacteria</taxon>
        <taxon>Pseudomonadati</taxon>
        <taxon>Pseudomonadota</taxon>
        <taxon>Alphaproteobacteria</taxon>
        <taxon>Rhodobacterales</taxon>
        <taxon>Roseobacteraceae</taxon>
        <taxon>Celeribacter</taxon>
    </lineage>
</organism>
<gene>
    <name evidence="3" type="ORF">IMCC12053_531</name>
</gene>
<feature type="signal peptide" evidence="2">
    <location>
        <begin position="1"/>
        <end position="27"/>
    </location>
</feature>
<reference evidence="3 4" key="1">
    <citation type="submission" date="2015-05" db="EMBL/GenBank/DDBJ databases">
        <authorList>
            <person name="Wang D.B."/>
            <person name="Wang M."/>
        </authorList>
    </citation>
    <scope>NUCLEOTIDE SEQUENCE [LARGE SCALE GENOMIC DNA]</scope>
    <source>
        <strain evidence="3 4">IMCC 12053</strain>
    </source>
</reference>
<dbReference type="InterPro" id="IPR010642">
    <property type="entry name" value="Invasion_prot_B"/>
</dbReference>